<sequence>MKRTGVLGVDALSEKLTAGFFQAETGAQVFLFPANSERAQRLAREFPCWTLDNHQAVLDEADEKFSACLPRQARS</sequence>
<dbReference type="Gene3D" id="3.40.50.720">
    <property type="entry name" value="NAD(P)-binding Rossmann-like Domain"/>
    <property type="match status" value="1"/>
</dbReference>
<evidence type="ECO:0000313" key="2">
    <source>
        <dbReference type="Proteomes" id="UP000318567"/>
    </source>
</evidence>
<proteinExistence type="predicted"/>
<dbReference type="Proteomes" id="UP000318567">
    <property type="component" value="Unassembled WGS sequence"/>
</dbReference>
<accession>A0A9Q9UH20</accession>
<dbReference type="RefSeq" id="WP_049115071.1">
    <property type="nucleotide sequence ID" value="NZ_CABGGO010000001.1"/>
</dbReference>
<protein>
    <submittedName>
        <fullName evidence="1">Uncharacterized protein</fullName>
    </submittedName>
</protein>
<dbReference type="GeneID" id="77229068"/>
<reference evidence="1 2" key="1">
    <citation type="submission" date="2019-07" db="EMBL/GenBank/DDBJ databases">
        <authorList>
            <person name="Brisse S."/>
            <person name="Rodrigues C."/>
            <person name="Thorpe H."/>
        </authorList>
    </citation>
    <scope>NUCLEOTIDE SEQUENCE [LARGE SCALE GENOMIC DNA]</scope>
    <source>
        <strain evidence="1">SB6410</strain>
    </source>
</reference>
<comment type="caution">
    <text evidence="1">The sequence shown here is derived from an EMBL/GenBank/DDBJ whole genome shotgun (WGS) entry which is preliminary data.</text>
</comment>
<dbReference type="AlphaFoldDB" id="A0A9Q9UH20"/>
<evidence type="ECO:0000313" key="1">
    <source>
        <dbReference type="EMBL" id="VUS22081.1"/>
    </source>
</evidence>
<name>A0A9Q9UH20_9ENTR</name>
<gene>
    <name evidence="1" type="ORF">SB6410_00072</name>
</gene>
<dbReference type="EMBL" id="CABGGO010000001">
    <property type="protein sequence ID" value="VUS22081.1"/>
    <property type="molecule type" value="Genomic_DNA"/>
</dbReference>
<organism evidence="1 2">
    <name type="scientific">Klebsiella pasteurii</name>
    <dbReference type="NCBI Taxonomy" id="2587529"/>
    <lineage>
        <taxon>Bacteria</taxon>
        <taxon>Pseudomonadati</taxon>
        <taxon>Pseudomonadota</taxon>
        <taxon>Gammaproteobacteria</taxon>
        <taxon>Enterobacterales</taxon>
        <taxon>Enterobacteriaceae</taxon>
        <taxon>Klebsiella/Raoultella group</taxon>
        <taxon>Klebsiella</taxon>
    </lineage>
</organism>